<keyword evidence="2" id="KW-0342">GTP-binding</keyword>
<dbReference type="SUPFAM" id="SSF54980">
    <property type="entry name" value="EF-G C-terminal domain-like"/>
    <property type="match status" value="2"/>
</dbReference>
<dbReference type="STRING" id="321763.SAMN04488692_10421"/>
<dbReference type="PROSITE" id="PS51722">
    <property type="entry name" value="G_TR_2"/>
    <property type="match status" value="1"/>
</dbReference>
<dbReference type="Pfam" id="PF00009">
    <property type="entry name" value="GTP_EFTU"/>
    <property type="match status" value="1"/>
</dbReference>
<evidence type="ECO:0000256" key="1">
    <source>
        <dbReference type="ARBA" id="ARBA00022741"/>
    </source>
</evidence>
<dbReference type="FunFam" id="3.30.70.240:FF:000001">
    <property type="entry name" value="Elongation factor G"/>
    <property type="match status" value="1"/>
</dbReference>
<dbReference type="Gene3D" id="3.30.70.240">
    <property type="match status" value="1"/>
</dbReference>
<dbReference type="EMBL" id="FNGO01000004">
    <property type="protein sequence ID" value="SDL37997.1"/>
    <property type="molecule type" value="Genomic_DNA"/>
</dbReference>
<dbReference type="GO" id="GO:0003746">
    <property type="term" value="F:translation elongation factor activity"/>
    <property type="evidence" value="ECO:0007669"/>
    <property type="project" value="UniProtKB-KW"/>
</dbReference>
<keyword evidence="4" id="KW-0251">Elongation factor</keyword>
<accession>A0A1G9JK82</accession>
<evidence type="ECO:0000259" key="3">
    <source>
        <dbReference type="PROSITE" id="PS51722"/>
    </source>
</evidence>
<dbReference type="CDD" id="cd01434">
    <property type="entry name" value="EFG_mtEFG1_IV"/>
    <property type="match status" value="1"/>
</dbReference>
<reference evidence="4 5" key="1">
    <citation type="submission" date="2016-10" db="EMBL/GenBank/DDBJ databases">
        <authorList>
            <person name="de Groot N.N."/>
        </authorList>
    </citation>
    <scope>NUCLEOTIDE SEQUENCE [LARGE SCALE GENOMIC DNA]</scope>
    <source>
        <strain evidence="4 5">SLAS-1</strain>
    </source>
</reference>
<dbReference type="InterPro" id="IPR000640">
    <property type="entry name" value="EFG_V-like"/>
</dbReference>
<dbReference type="InterPro" id="IPR005225">
    <property type="entry name" value="Small_GTP-bd"/>
</dbReference>
<dbReference type="NCBIfam" id="NF009381">
    <property type="entry name" value="PRK12740.1-5"/>
    <property type="match status" value="1"/>
</dbReference>
<evidence type="ECO:0000256" key="2">
    <source>
        <dbReference type="ARBA" id="ARBA00023134"/>
    </source>
</evidence>
<dbReference type="SMART" id="SM00889">
    <property type="entry name" value="EFG_IV"/>
    <property type="match status" value="1"/>
</dbReference>
<gene>
    <name evidence="4" type="ORF">SAMN04488692_10421</name>
</gene>
<feature type="domain" description="Tr-type G" evidence="3">
    <location>
        <begin position="7"/>
        <end position="275"/>
    </location>
</feature>
<dbReference type="InterPro" id="IPR027417">
    <property type="entry name" value="P-loop_NTPase"/>
</dbReference>
<dbReference type="InterPro" id="IPR047872">
    <property type="entry name" value="EFG_IV"/>
</dbReference>
<protein>
    <submittedName>
        <fullName evidence="4">Elongation factor G</fullName>
    </submittedName>
</protein>
<dbReference type="GO" id="GO:0032790">
    <property type="term" value="P:ribosome disassembly"/>
    <property type="evidence" value="ECO:0007669"/>
    <property type="project" value="TreeGrafter"/>
</dbReference>
<dbReference type="Pfam" id="PF00679">
    <property type="entry name" value="EFG_C"/>
    <property type="match status" value="1"/>
</dbReference>
<dbReference type="Gene3D" id="3.30.230.10">
    <property type="match status" value="1"/>
</dbReference>
<keyword evidence="5" id="KW-1185">Reference proteome</keyword>
<dbReference type="Pfam" id="PF03764">
    <property type="entry name" value="EFG_IV"/>
    <property type="match status" value="1"/>
</dbReference>
<name>A0A1G9JK82_9FIRM</name>
<dbReference type="CDD" id="cd03713">
    <property type="entry name" value="EFG_mtEFG_C"/>
    <property type="match status" value="1"/>
</dbReference>
<dbReference type="NCBIfam" id="NF009891">
    <property type="entry name" value="PRK13351.1-1"/>
    <property type="match status" value="1"/>
</dbReference>
<evidence type="ECO:0000313" key="5">
    <source>
        <dbReference type="Proteomes" id="UP000199476"/>
    </source>
</evidence>
<dbReference type="GO" id="GO:0005525">
    <property type="term" value="F:GTP binding"/>
    <property type="evidence" value="ECO:0007669"/>
    <property type="project" value="UniProtKB-KW"/>
</dbReference>
<dbReference type="InterPro" id="IPR000795">
    <property type="entry name" value="T_Tr_GTP-bd_dom"/>
</dbReference>
<organism evidence="4 5">
    <name type="scientific">Halarsenatibacter silvermanii</name>
    <dbReference type="NCBI Taxonomy" id="321763"/>
    <lineage>
        <taxon>Bacteria</taxon>
        <taxon>Bacillati</taxon>
        <taxon>Bacillota</taxon>
        <taxon>Clostridia</taxon>
        <taxon>Halanaerobiales</taxon>
        <taxon>Halarsenatibacteraceae</taxon>
        <taxon>Halarsenatibacter</taxon>
    </lineage>
</organism>
<dbReference type="Pfam" id="PF22042">
    <property type="entry name" value="EF-G_D2"/>
    <property type="match status" value="1"/>
</dbReference>
<dbReference type="NCBIfam" id="NF009379">
    <property type="entry name" value="PRK12740.1-3"/>
    <property type="match status" value="1"/>
</dbReference>
<evidence type="ECO:0000313" key="4">
    <source>
        <dbReference type="EMBL" id="SDL37997.1"/>
    </source>
</evidence>
<dbReference type="Proteomes" id="UP000199476">
    <property type="component" value="Unassembled WGS sequence"/>
</dbReference>
<dbReference type="InterPro" id="IPR035647">
    <property type="entry name" value="EFG_III/V"/>
</dbReference>
<dbReference type="Gene3D" id="3.40.50.300">
    <property type="entry name" value="P-loop containing nucleotide triphosphate hydrolases"/>
    <property type="match status" value="1"/>
</dbReference>
<dbReference type="PANTHER" id="PTHR43261:SF6">
    <property type="entry name" value="ELONGATION FACTOR G-LIKE PROTEIN"/>
    <property type="match status" value="1"/>
</dbReference>
<dbReference type="PANTHER" id="PTHR43261">
    <property type="entry name" value="TRANSLATION ELONGATION FACTOR G-RELATED"/>
    <property type="match status" value="1"/>
</dbReference>
<dbReference type="InterPro" id="IPR053905">
    <property type="entry name" value="EF-G-like_DII"/>
</dbReference>
<dbReference type="AlphaFoldDB" id="A0A1G9JK82"/>
<dbReference type="RefSeq" id="WP_234985477.1">
    <property type="nucleotide sequence ID" value="NZ_FNGO01000004.1"/>
</dbReference>
<dbReference type="SUPFAM" id="SSF50447">
    <property type="entry name" value="Translation proteins"/>
    <property type="match status" value="1"/>
</dbReference>
<dbReference type="InterPro" id="IPR020568">
    <property type="entry name" value="Ribosomal_Su5_D2-typ_SF"/>
</dbReference>
<dbReference type="SMART" id="SM00838">
    <property type="entry name" value="EFG_C"/>
    <property type="match status" value="1"/>
</dbReference>
<dbReference type="InterPro" id="IPR009000">
    <property type="entry name" value="Transl_B-barrel_sf"/>
</dbReference>
<sequence length="657" mass="73528">MAGYNTSEIRNLALVGHRGAGKTTISEMILAEAGEVEEPGSVDQENTASDFTPEEMDRGYSIFNSYFTFNWKNSRFNLIDTPGYIDFQGEAGSALSVVAGAMVVVNSDSGIEVNTDFAWKQAENKGVTRFIFINKLDKEETDFDEVFQELSEYCDQPLIPLTVPAVEEDQIEGLIDVLSEKLITDEGDKQDIPEKYAAMIDEYRTDLIEAAVESDDELMLRYLEDEEISDEEITDALFDSVKEELAVPVFAGAAEENLGVLEAFDYIRKLLRSPAGELELEDVSGEKVAVDPDPEGELLAQVTKTMVDPYIGKLSIFRIFDGTINEVEELYVPRLGREISTNKFYQLSGDEQEQVEELIAGDIGAVAKVTELETSDTITNPERGVELKEIDLPEPMLVQKVVALDDESEDKMSDAIQRYSQEDLTFKVNYNNETKELLVNAMGTVHLNVIQDICQRKFDVSFDTRKPSVAYKETIQTKADVEHRFKKQSGGRGQFGHVMLLIEPLPRGEGYEFKEEIFGGAIPNQYIPGVEKGVQEAMEEGVLAGYPVVDCRSTVYDGDYHEVDSSEMAFKIAASKAFKKGMEQAKPVLLEPIMNVRIIVPEEYMGDIMGDLNSRRGQIQGMDPENGKQVIKAKSTPARDVHLCDRPEIPDRRLRQF</sequence>
<dbReference type="Gene3D" id="3.30.70.870">
    <property type="entry name" value="Elongation Factor G (Translational Gtpase), domain 3"/>
    <property type="match status" value="1"/>
</dbReference>
<dbReference type="Pfam" id="PF14492">
    <property type="entry name" value="EFG_III"/>
    <property type="match status" value="1"/>
</dbReference>
<dbReference type="NCBIfam" id="TIGR00231">
    <property type="entry name" value="small_GTP"/>
    <property type="match status" value="1"/>
</dbReference>
<dbReference type="InterPro" id="IPR014721">
    <property type="entry name" value="Ribsml_uS5_D2-typ_fold_subgr"/>
</dbReference>
<keyword evidence="1" id="KW-0547">Nucleotide-binding</keyword>
<dbReference type="InterPro" id="IPR035649">
    <property type="entry name" value="EFG_V"/>
</dbReference>
<dbReference type="InterPro" id="IPR005517">
    <property type="entry name" value="Transl_elong_EFG/EF2_IV"/>
</dbReference>
<proteinExistence type="predicted"/>
<dbReference type="FunFam" id="3.30.230.10:FF:000003">
    <property type="entry name" value="Elongation factor G"/>
    <property type="match status" value="1"/>
</dbReference>
<dbReference type="SUPFAM" id="SSF54211">
    <property type="entry name" value="Ribosomal protein S5 domain 2-like"/>
    <property type="match status" value="1"/>
</dbReference>
<keyword evidence="4" id="KW-0648">Protein biosynthesis</keyword>
<dbReference type="Gene3D" id="2.40.30.10">
    <property type="entry name" value="Translation factors"/>
    <property type="match status" value="1"/>
</dbReference>
<dbReference type="InterPro" id="IPR041095">
    <property type="entry name" value="EFG_II"/>
</dbReference>
<dbReference type="PRINTS" id="PR00315">
    <property type="entry name" value="ELONGATNFCT"/>
</dbReference>
<dbReference type="SUPFAM" id="SSF52540">
    <property type="entry name" value="P-loop containing nucleoside triphosphate hydrolases"/>
    <property type="match status" value="1"/>
</dbReference>
<dbReference type="GO" id="GO:0003924">
    <property type="term" value="F:GTPase activity"/>
    <property type="evidence" value="ECO:0007669"/>
    <property type="project" value="InterPro"/>
</dbReference>